<accession>A0A816Q1U5</accession>
<keyword evidence="4" id="KW-1185">Reference proteome</keyword>
<protein>
    <submittedName>
        <fullName evidence="1">Uncharacterized protein</fullName>
    </submittedName>
</protein>
<dbReference type="Proteomes" id="UP000663866">
    <property type="component" value="Unassembled WGS sequence"/>
</dbReference>
<evidence type="ECO:0000313" key="2">
    <source>
        <dbReference type="EMBL" id="CAF3880685.1"/>
    </source>
</evidence>
<evidence type="ECO:0000313" key="4">
    <source>
        <dbReference type="Proteomes" id="UP000663866"/>
    </source>
</evidence>
<comment type="caution">
    <text evidence="1">The sequence shown here is derived from an EMBL/GenBank/DDBJ whole genome shotgun (WGS) entry which is preliminary data.</text>
</comment>
<reference evidence="1" key="1">
    <citation type="submission" date="2021-02" db="EMBL/GenBank/DDBJ databases">
        <authorList>
            <person name="Nowell W R."/>
        </authorList>
    </citation>
    <scope>NUCLEOTIDE SEQUENCE</scope>
</reference>
<name>A0A816Q1U5_9BILA</name>
<dbReference type="EMBL" id="CAJNRF010003996">
    <property type="protein sequence ID" value="CAF2054842.1"/>
    <property type="molecule type" value="Genomic_DNA"/>
</dbReference>
<proteinExistence type="predicted"/>
<organism evidence="1 3">
    <name type="scientific">Rotaria magnacalcarata</name>
    <dbReference type="NCBI Taxonomy" id="392030"/>
    <lineage>
        <taxon>Eukaryota</taxon>
        <taxon>Metazoa</taxon>
        <taxon>Spiralia</taxon>
        <taxon>Gnathifera</taxon>
        <taxon>Rotifera</taxon>
        <taxon>Eurotatoria</taxon>
        <taxon>Bdelloidea</taxon>
        <taxon>Philodinida</taxon>
        <taxon>Philodinidae</taxon>
        <taxon>Rotaria</taxon>
    </lineage>
</organism>
<evidence type="ECO:0000313" key="1">
    <source>
        <dbReference type="EMBL" id="CAF2054842.1"/>
    </source>
</evidence>
<dbReference type="EMBL" id="CAJOBG010000985">
    <property type="protein sequence ID" value="CAF3880685.1"/>
    <property type="molecule type" value="Genomic_DNA"/>
</dbReference>
<dbReference type="Proteomes" id="UP000663856">
    <property type="component" value="Unassembled WGS sequence"/>
</dbReference>
<dbReference type="AlphaFoldDB" id="A0A816Q1U5"/>
<gene>
    <name evidence="2" type="ORF">OVN521_LOCUS8445</name>
    <name evidence="1" type="ORF">WKI299_LOCUS10982</name>
</gene>
<evidence type="ECO:0000313" key="3">
    <source>
        <dbReference type="Proteomes" id="UP000663856"/>
    </source>
</evidence>
<sequence length="358" mass="41803">MASYNLVILCDHRPYELFVNPNLSKSEIVERIGSHFDLSQNSFHVQIYDERFLDYIDFDEEYAEELQQRLPRTHATTLNARVTCWYRNDSEKLSDQSDDILLGANKSDIDIFGISPSENSPSIDRNAEIDLCLSDNSLRSNIIEIPLFETSIPFSRVIFTRDVAPYQRQYYQSDFWYEGKKIRTKKNYYISRLQAVKGCFDAEYTSVLPEIKIPLNYLRYNQLKLFVAIVTEERKEDRVTWRLHPRKGFLPAGAETNTPHMNPIHVNIQKSELKEDGIFRLKLRMVQICQKHRAEDGAIFHVLPLCTIQDLHPAHHVPNTPRLICVMANENEDIQWATLGLSDFIRPIVSHKRKLKTD</sequence>